<gene>
    <name evidence="1" type="ORF">LOK49_LG06G02743</name>
</gene>
<evidence type="ECO:0000313" key="1">
    <source>
        <dbReference type="EMBL" id="KAI8009947.1"/>
    </source>
</evidence>
<evidence type="ECO:0000313" key="2">
    <source>
        <dbReference type="Proteomes" id="UP001060215"/>
    </source>
</evidence>
<dbReference type="Proteomes" id="UP001060215">
    <property type="component" value="Chromosome 5"/>
</dbReference>
<dbReference type="EMBL" id="CM045762">
    <property type="protein sequence ID" value="KAI8009947.1"/>
    <property type="molecule type" value="Genomic_DNA"/>
</dbReference>
<keyword evidence="2" id="KW-1185">Reference proteome</keyword>
<keyword evidence="1" id="KW-0675">Receptor</keyword>
<sequence>MLKTLAYGLLISSFLFSISAADNGFPRCDCNEEGFWNTENILTCQKVSDFLIAVAYFSIPVELLYFVSCSNVPFKWVLFQFIAFIVLCGMTHLLNGWTYGPHPFQLMLALTIFKFLTALVSFATAITLITLIPLLLKVKLREFMLRKKAWDLGREVRIIKKQKEAGWHVRMLTQEIRKSLDRHTILYTTLVELSKTLDLLNCAVWMPNEIKTEMNLTHELNRRNASNMYNVSIPISDPDVRAVKESERVKILGPTSALASASRGGSVEPGAVAAIRMPMLRVSNFKGGTPEMVQTCYAILVLVLPGEQDRLWSNQELEIVQVVADQVAVAVSHAAVLEESQLMREQLVEQNRALQQAKQDIMMASQARNSFQKVMSHGMRRPMHSILGLLLMMQDENLSGQQRILVDAMVKTSNVLSTLINDVMDMSIKDNGRFLLEMRSFGLHSMIKEAACLAKCLCVFRGYGFEIDIEKSLPDHVMGDERRVFQVILHMVGNLLNGNNGGGFVTFRVYSNNGSQARNDQRWATWRSSSSDGYVHVKFEIGINHNASQSDGSKSRAQFGSRRYSNERVEEGLSFSVCKKLVQLMQGNIWVVPNLDGFDQSMALIIRFQLRQSIVIGISEPGDSSDHPLSDSLFRGLQVLLVDDDDVNRVVTRKLLQKLGCTVSTVASGYECLSALGLSVSSFQIVLLDLHMPDLDGFEVSMRIRKSRSHSWPLIIAFTSSADEDVWDRCLENGMNGVIRKPVLLRGIADEFGRVLQMAHKVV</sequence>
<protein>
    <submittedName>
        <fullName evidence="1">Ethylene receptor 2</fullName>
    </submittedName>
</protein>
<organism evidence="1 2">
    <name type="scientific">Camellia lanceoleosa</name>
    <dbReference type="NCBI Taxonomy" id="1840588"/>
    <lineage>
        <taxon>Eukaryota</taxon>
        <taxon>Viridiplantae</taxon>
        <taxon>Streptophyta</taxon>
        <taxon>Embryophyta</taxon>
        <taxon>Tracheophyta</taxon>
        <taxon>Spermatophyta</taxon>
        <taxon>Magnoliopsida</taxon>
        <taxon>eudicotyledons</taxon>
        <taxon>Gunneridae</taxon>
        <taxon>Pentapetalae</taxon>
        <taxon>asterids</taxon>
        <taxon>Ericales</taxon>
        <taxon>Theaceae</taxon>
        <taxon>Camellia</taxon>
    </lineage>
</organism>
<accession>A0ACC0H8T5</accession>
<proteinExistence type="predicted"/>
<name>A0ACC0H8T5_9ERIC</name>
<reference evidence="1 2" key="1">
    <citation type="journal article" date="2022" name="Plant J.">
        <title>Chromosome-level genome of Camellia lanceoleosa provides a valuable resource for understanding genome evolution and self-incompatibility.</title>
        <authorList>
            <person name="Gong W."/>
            <person name="Xiao S."/>
            <person name="Wang L."/>
            <person name="Liao Z."/>
            <person name="Chang Y."/>
            <person name="Mo W."/>
            <person name="Hu G."/>
            <person name="Li W."/>
            <person name="Zhao G."/>
            <person name="Zhu H."/>
            <person name="Hu X."/>
            <person name="Ji K."/>
            <person name="Xiang X."/>
            <person name="Song Q."/>
            <person name="Yuan D."/>
            <person name="Jin S."/>
            <person name="Zhang L."/>
        </authorList>
    </citation>
    <scope>NUCLEOTIDE SEQUENCE [LARGE SCALE GENOMIC DNA]</scope>
    <source>
        <strain evidence="1">SQ_2022a</strain>
    </source>
</reference>
<comment type="caution">
    <text evidence="1">The sequence shown here is derived from an EMBL/GenBank/DDBJ whole genome shotgun (WGS) entry which is preliminary data.</text>
</comment>